<dbReference type="SUPFAM" id="SSF54637">
    <property type="entry name" value="Thioesterase/thiol ester dehydrase-isomerase"/>
    <property type="match status" value="1"/>
</dbReference>
<evidence type="ECO:0000313" key="5">
    <source>
        <dbReference type="Proteomes" id="UP001149140"/>
    </source>
</evidence>
<comment type="similarity">
    <text evidence="1">Belongs to the thioester dehydratase family. FabZ subfamily.</text>
</comment>
<dbReference type="RefSeq" id="WP_270045763.1">
    <property type="nucleotide sequence ID" value="NZ_JAPDOD010000067.1"/>
</dbReference>
<dbReference type="PANTHER" id="PTHR30272:SF1">
    <property type="entry name" value="3-HYDROXYACYL-[ACYL-CARRIER-PROTEIN] DEHYDRATASE"/>
    <property type="match status" value="1"/>
</dbReference>
<evidence type="ECO:0000256" key="1">
    <source>
        <dbReference type="ARBA" id="ARBA00009174"/>
    </source>
</evidence>
<dbReference type="InterPro" id="IPR029069">
    <property type="entry name" value="HotDog_dom_sf"/>
</dbReference>
<evidence type="ECO:0000256" key="2">
    <source>
        <dbReference type="ARBA" id="ARBA00023239"/>
    </source>
</evidence>
<name>A0A9X3N3V4_9ACTN</name>
<gene>
    <name evidence="4" type="ORF">OM076_39950</name>
</gene>
<evidence type="ECO:0000313" key="4">
    <source>
        <dbReference type="EMBL" id="MDA0166505.1"/>
    </source>
</evidence>
<keyword evidence="5" id="KW-1185">Reference proteome</keyword>
<sequence>MTPRTLDRVLAVDPGQGALALRNVPNTLTLLDSHFPRFPVLPGVLILESLAELGALAAGDGDWRPAGVERAQFRRYVRPGDQMELSVEVVDRTDAEVTLSAKVHVGGKLAARIGVLRLKEAA</sequence>
<dbReference type="InterPro" id="IPR013114">
    <property type="entry name" value="FabA_FabZ"/>
</dbReference>
<evidence type="ECO:0000259" key="3">
    <source>
        <dbReference type="Pfam" id="PF22818"/>
    </source>
</evidence>
<keyword evidence="2" id="KW-0456">Lyase</keyword>
<accession>A0A9X3N3V4</accession>
<dbReference type="Pfam" id="PF22818">
    <property type="entry name" value="ApeI-like"/>
    <property type="match status" value="1"/>
</dbReference>
<dbReference type="Gene3D" id="3.10.129.10">
    <property type="entry name" value="Hotdog Thioesterase"/>
    <property type="match status" value="1"/>
</dbReference>
<dbReference type="Proteomes" id="UP001149140">
    <property type="component" value="Unassembled WGS sequence"/>
</dbReference>
<organism evidence="4 5">
    <name type="scientific">Solirubrobacter ginsenosidimutans</name>
    <dbReference type="NCBI Taxonomy" id="490573"/>
    <lineage>
        <taxon>Bacteria</taxon>
        <taxon>Bacillati</taxon>
        <taxon>Actinomycetota</taxon>
        <taxon>Thermoleophilia</taxon>
        <taxon>Solirubrobacterales</taxon>
        <taxon>Solirubrobacteraceae</taxon>
        <taxon>Solirubrobacter</taxon>
    </lineage>
</organism>
<dbReference type="AlphaFoldDB" id="A0A9X3N3V4"/>
<dbReference type="PANTHER" id="PTHR30272">
    <property type="entry name" value="3-HYDROXYACYL-[ACYL-CARRIER-PROTEIN] DEHYDRATASE"/>
    <property type="match status" value="1"/>
</dbReference>
<comment type="caution">
    <text evidence="4">The sequence shown here is derived from an EMBL/GenBank/DDBJ whole genome shotgun (WGS) entry which is preliminary data.</text>
</comment>
<dbReference type="EMBL" id="JAPDOD010000067">
    <property type="protein sequence ID" value="MDA0166505.1"/>
    <property type="molecule type" value="Genomic_DNA"/>
</dbReference>
<protein>
    <recommendedName>
        <fullName evidence="3">ApeI dehydratase-like domain-containing protein</fullName>
    </recommendedName>
</protein>
<dbReference type="InterPro" id="IPR054545">
    <property type="entry name" value="ApeI-like"/>
</dbReference>
<dbReference type="GO" id="GO:0016829">
    <property type="term" value="F:lyase activity"/>
    <property type="evidence" value="ECO:0007669"/>
    <property type="project" value="UniProtKB-KW"/>
</dbReference>
<feature type="domain" description="ApeI dehydratase-like" evidence="3">
    <location>
        <begin position="23"/>
        <end position="98"/>
    </location>
</feature>
<proteinExistence type="inferred from homology"/>
<reference evidence="4" key="1">
    <citation type="submission" date="2022-10" db="EMBL/GenBank/DDBJ databases">
        <title>The WGS of Solirubrobacter ginsenosidimutans DSM 21036.</title>
        <authorList>
            <person name="Jiang Z."/>
        </authorList>
    </citation>
    <scope>NUCLEOTIDE SEQUENCE</scope>
    <source>
        <strain evidence="4">DSM 21036</strain>
    </source>
</reference>